<dbReference type="PROSITE" id="PS51257">
    <property type="entry name" value="PROKAR_LIPOPROTEIN"/>
    <property type="match status" value="1"/>
</dbReference>
<evidence type="ECO:0000313" key="7">
    <source>
        <dbReference type="Proteomes" id="UP000325003"/>
    </source>
</evidence>
<sequence length="438" mass="46651">MVDVSLRPCLLVVGLVAAGLTGCGSTESEKDRLTRIEVLAHDGTDEERAVLEQQVAAFNEGHDTVEVALTLVAEGDYNDSLQARIARGDAPDLVEVDGPLLASYVYQEVVVPLDGLLTDAVLGDQLPSLQAQGSIAGHRYAVGTFDSGLGLYADRRALRNADVEWSTSPETAWTDEEFTAALGKLASQDSDGLVLDVKENYGTGEWLTYGFAPLVASAGGDLIDPVTLSPRGHLDGSATKAALDTVSAWAPYIDPNEDDAAFTSRRVALSWVGHWTYRDYAAALGEDLLVLPLPDLGHGSKTGQGSWTWTVTSGDDDHQRAAATFLDFLLSDAEVLRMTEANGAVPGMSSALARSSLYAEDGPLELFADQLRRSCGRDTPDKDCLAVPRPLTPGYAVLSSQFAEAMSVALHGGRTDRALDRAADFVDHDLELNGGFSH</sequence>
<proteinExistence type="predicted"/>
<evidence type="ECO:0000256" key="5">
    <source>
        <dbReference type="ARBA" id="ARBA00023288"/>
    </source>
</evidence>
<dbReference type="EMBL" id="VUJV01000007">
    <property type="protein sequence ID" value="KAA1416416.1"/>
    <property type="molecule type" value="Genomic_DNA"/>
</dbReference>
<dbReference type="InterPro" id="IPR006059">
    <property type="entry name" value="SBP"/>
</dbReference>
<evidence type="ECO:0000256" key="3">
    <source>
        <dbReference type="ARBA" id="ARBA00023136"/>
    </source>
</evidence>
<organism evidence="6 7">
    <name type="scientific">Nocardioides humilatus</name>
    <dbReference type="NCBI Taxonomy" id="2607660"/>
    <lineage>
        <taxon>Bacteria</taxon>
        <taxon>Bacillati</taxon>
        <taxon>Actinomycetota</taxon>
        <taxon>Actinomycetes</taxon>
        <taxon>Propionibacteriales</taxon>
        <taxon>Nocardioidaceae</taxon>
        <taxon>Nocardioides</taxon>
    </lineage>
</organism>
<keyword evidence="4" id="KW-0564">Palmitate</keyword>
<dbReference type="PANTHER" id="PTHR43649">
    <property type="entry name" value="ARABINOSE-BINDING PROTEIN-RELATED"/>
    <property type="match status" value="1"/>
</dbReference>
<evidence type="ECO:0000256" key="1">
    <source>
        <dbReference type="ARBA" id="ARBA00022475"/>
    </source>
</evidence>
<name>A0A5B1L7K9_9ACTN</name>
<dbReference type="InterPro" id="IPR050490">
    <property type="entry name" value="Bact_solute-bd_prot1"/>
</dbReference>
<keyword evidence="1" id="KW-1003">Cell membrane</keyword>
<dbReference type="SUPFAM" id="SSF53850">
    <property type="entry name" value="Periplasmic binding protein-like II"/>
    <property type="match status" value="1"/>
</dbReference>
<keyword evidence="3" id="KW-0472">Membrane</keyword>
<keyword evidence="5" id="KW-0449">Lipoprotein</keyword>
<dbReference type="AlphaFoldDB" id="A0A5B1L7K9"/>
<reference evidence="6 7" key="1">
    <citation type="submission" date="2019-09" db="EMBL/GenBank/DDBJ databases">
        <title>Nocardioides panacisoli sp. nov., isolated from the soil of a ginseng field.</title>
        <authorList>
            <person name="Cho C."/>
        </authorList>
    </citation>
    <scope>NUCLEOTIDE SEQUENCE [LARGE SCALE GENOMIC DNA]</scope>
    <source>
        <strain evidence="6 7">BN130099</strain>
    </source>
</reference>
<evidence type="ECO:0000313" key="6">
    <source>
        <dbReference type="EMBL" id="KAA1416416.1"/>
    </source>
</evidence>
<gene>
    <name evidence="6" type="ORF">F0U44_19065</name>
</gene>
<comment type="caution">
    <text evidence="6">The sequence shown here is derived from an EMBL/GenBank/DDBJ whole genome shotgun (WGS) entry which is preliminary data.</text>
</comment>
<evidence type="ECO:0000256" key="4">
    <source>
        <dbReference type="ARBA" id="ARBA00023139"/>
    </source>
</evidence>
<keyword evidence="2" id="KW-0732">Signal</keyword>
<dbReference type="PANTHER" id="PTHR43649:SF33">
    <property type="entry name" value="POLYGALACTURONAN_RHAMNOGALACTURONAN-BINDING PROTEIN YTCQ"/>
    <property type="match status" value="1"/>
</dbReference>
<evidence type="ECO:0000256" key="2">
    <source>
        <dbReference type="ARBA" id="ARBA00022729"/>
    </source>
</evidence>
<keyword evidence="7" id="KW-1185">Reference proteome</keyword>
<dbReference type="Gene3D" id="3.40.190.10">
    <property type="entry name" value="Periplasmic binding protein-like II"/>
    <property type="match status" value="1"/>
</dbReference>
<dbReference type="Proteomes" id="UP000325003">
    <property type="component" value="Unassembled WGS sequence"/>
</dbReference>
<accession>A0A5B1L7K9</accession>
<dbReference type="Pfam" id="PF13416">
    <property type="entry name" value="SBP_bac_8"/>
    <property type="match status" value="1"/>
</dbReference>
<protein>
    <submittedName>
        <fullName evidence="6">Extracellular solute-binding protein</fullName>
    </submittedName>
</protein>
<reference evidence="6 7" key="2">
    <citation type="submission" date="2019-09" db="EMBL/GenBank/DDBJ databases">
        <authorList>
            <person name="Jin C."/>
        </authorList>
    </citation>
    <scope>NUCLEOTIDE SEQUENCE [LARGE SCALE GENOMIC DNA]</scope>
    <source>
        <strain evidence="6 7">BN130099</strain>
    </source>
</reference>